<gene>
    <name evidence="1" type="ORF">Bca52824_092589</name>
</gene>
<dbReference type="Proteomes" id="UP000886595">
    <property type="component" value="Unassembled WGS sequence"/>
</dbReference>
<sequence>MGAFSRKVLPVCGRLCILCPSLRPRSRQAVKRYKKLIADIFPPPRHHHALSKAQISHSLMMKNHD</sequence>
<evidence type="ECO:0000313" key="2">
    <source>
        <dbReference type="Proteomes" id="UP000886595"/>
    </source>
</evidence>
<accession>A0A8X7NTP2</accession>
<dbReference type="AlphaFoldDB" id="A0A8X7NTP2"/>
<comment type="caution">
    <text evidence="1">The sequence shown here is derived from an EMBL/GenBank/DDBJ whole genome shotgun (WGS) entry which is preliminary data.</text>
</comment>
<reference evidence="1 2" key="1">
    <citation type="submission" date="2020-02" db="EMBL/GenBank/DDBJ databases">
        <authorList>
            <person name="Ma Q."/>
            <person name="Huang Y."/>
            <person name="Song X."/>
            <person name="Pei D."/>
        </authorList>
    </citation>
    <scope>NUCLEOTIDE SEQUENCE [LARGE SCALE GENOMIC DNA]</scope>
    <source>
        <strain evidence="1">Sxm20200214</strain>
        <tissue evidence="1">Leaf</tissue>
    </source>
</reference>
<protein>
    <submittedName>
        <fullName evidence="1">Uncharacterized protein</fullName>
    </submittedName>
</protein>
<dbReference type="EMBL" id="JAAMPC010001633">
    <property type="protein sequence ID" value="KAG2238173.1"/>
    <property type="molecule type" value="Genomic_DNA"/>
</dbReference>
<evidence type="ECO:0000313" key="1">
    <source>
        <dbReference type="EMBL" id="KAG2238173.1"/>
    </source>
</evidence>
<dbReference type="PANTHER" id="PTHR46087">
    <property type="entry name" value="PUTATIVE, EXPRESSED-RELATED"/>
    <property type="match status" value="1"/>
</dbReference>
<name>A0A8X7NTP2_BRACI</name>
<dbReference type="InterPro" id="IPR055296">
    <property type="entry name" value="SRL2-like"/>
</dbReference>
<organism evidence="1 2">
    <name type="scientific">Brassica carinata</name>
    <name type="common">Ethiopian mustard</name>
    <name type="synonym">Abyssinian cabbage</name>
    <dbReference type="NCBI Taxonomy" id="52824"/>
    <lineage>
        <taxon>Eukaryota</taxon>
        <taxon>Viridiplantae</taxon>
        <taxon>Streptophyta</taxon>
        <taxon>Embryophyta</taxon>
        <taxon>Tracheophyta</taxon>
        <taxon>Spermatophyta</taxon>
        <taxon>Magnoliopsida</taxon>
        <taxon>eudicotyledons</taxon>
        <taxon>Gunneridae</taxon>
        <taxon>Pentapetalae</taxon>
        <taxon>rosids</taxon>
        <taxon>malvids</taxon>
        <taxon>Brassicales</taxon>
        <taxon>Brassicaceae</taxon>
        <taxon>Brassiceae</taxon>
        <taxon>Brassica</taxon>
    </lineage>
</organism>
<dbReference type="OrthoDB" id="19232at2759"/>
<dbReference type="PANTHER" id="PTHR46087:SF15">
    <property type="entry name" value="BNAC04G02200D PROTEIN"/>
    <property type="match status" value="1"/>
</dbReference>
<keyword evidence="2" id="KW-1185">Reference proteome</keyword>
<proteinExistence type="predicted"/>